<reference evidence="4" key="1">
    <citation type="journal article" date="2019" name="Int. J. Syst. Evol. Microbiol.">
        <title>The Global Catalogue of Microorganisms (GCM) 10K type strain sequencing project: providing services to taxonomists for standard genome sequencing and annotation.</title>
        <authorList>
            <consortium name="The Broad Institute Genomics Platform"/>
            <consortium name="The Broad Institute Genome Sequencing Center for Infectious Disease"/>
            <person name="Wu L."/>
            <person name="Ma J."/>
        </authorList>
    </citation>
    <scope>NUCLEOTIDE SEQUENCE [LARGE SCALE GENOMIC DNA]</scope>
    <source>
        <strain evidence="4">2902at01</strain>
    </source>
</reference>
<sequence length="167" mass="16734">MRRITLWLVSTVAALILLFSYRTSTMGAGGSGTSAAVEPGTNGGAVAGAAPDDDTGSGNSGSGTDSGSGTGSSAGSGTFDGSVAQTRWGPVQVRITVSGGKITKVDAVQVPNGNFRDQRINDYAVPILAQEAVQAQSAQIDSVSGATVTSDGYRESLQAAIDAAHLR</sequence>
<keyword evidence="4" id="KW-1185">Reference proteome</keyword>
<evidence type="ECO:0000256" key="1">
    <source>
        <dbReference type="SAM" id="MobiDB-lite"/>
    </source>
</evidence>
<dbReference type="Gene3D" id="3.90.1010.20">
    <property type="match status" value="1"/>
</dbReference>
<feature type="compositionally biased region" description="Gly residues" evidence="1">
    <location>
        <begin position="58"/>
        <end position="74"/>
    </location>
</feature>
<dbReference type="RefSeq" id="WP_377547778.1">
    <property type="nucleotide sequence ID" value="NZ_JBHSBN010000013.1"/>
</dbReference>
<evidence type="ECO:0000313" key="4">
    <source>
        <dbReference type="Proteomes" id="UP001595868"/>
    </source>
</evidence>
<dbReference type="EMBL" id="JBHSBN010000013">
    <property type="protein sequence ID" value="MFC4108048.1"/>
    <property type="molecule type" value="Genomic_DNA"/>
</dbReference>
<feature type="region of interest" description="Disordered" evidence="1">
    <location>
        <begin position="29"/>
        <end position="85"/>
    </location>
</feature>
<protein>
    <submittedName>
        <fullName evidence="3">FMN-binding protein</fullName>
    </submittedName>
</protein>
<feature type="domain" description="FMN-binding" evidence="2">
    <location>
        <begin position="86"/>
        <end position="164"/>
    </location>
</feature>
<gene>
    <name evidence="3" type="ORF">ACFOX0_19215</name>
</gene>
<proteinExistence type="predicted"/>
<name>A0ABV8KPT0_9ACTN</name>
<dbReference type="Pfam" id="PF04205">
    <property type="entry name" value="FMN_bind"/>
    <property type="match status" value="1"/>
</dbReference>
<accession>A0ABV8KPT0</accession>
<evidence type="ECO:0000313" key="3">
    <source>
        <dbReference type="EMBL" id="MFC4108048.1"/>
    </source>
</evidence>
<organism evidence="3 4">
    <name type="scientific">Micromonospora zhanjiangensis</name>
    <dbReference type="NCBI Taxonomy" id="1522057"/>
    <lineage>
        <taxon>Bacteria</taxon>
        <taxon>Bacillati</taxon>
        <taxon>Actinomycetota</taxon>
        <taxon>Actinomycetes</taxon>
        <taxon>Micromonosporales</taxon>
        <taxon>Micromonosporaceae</taxon>
        <taxon>Micromonospora</taxon>
    </lineage>
</organism>
<dbReference type="SMART" id="SM00900">
    <property type="entry name" value="FMN_bind"/>
    <property type="match status" value="1"/>
</dbReference>
<comment type="caution">
    <text evidence="3">The sequence shown here is derived from an EMBL/GenBank/DDBJ whole genome shotgun (WGS) entry which is preliminary data.</text>
</comment>
<evidence type="ECO:0000259" key="2">
    <source>
        <dbReference type="SMART" id="SM00900"/>
    </source>
</evidence>
<dbReference type="Proteomes" id="UP001595868">
    <property type="component" value="Unassembled WGS sequence"/>
</dbReference>
<dbReference type="InterPro" id="IPR007329">
    <property type="entry name" value="FMN-bd"/>
</dbReference>